<gene>
    <name evidence="3" type="ORF">NCTC13492_01643</name>
    <name evidence="2" type="ORF">SAMN05421542_2827</name>
</gene>
<reference evidence="3 5" key="2">
    <citation type="submission" date="2018-06" db="EMBL/GenBank/DDBJ databases">
        <authorList>
            <consortium name="Pathogen Informatics"/>
            <person name="Doyle S."/>
        </authorList>
    </citation>
    <scope>NUCLEOTIDE SEQUENCE [LARGE SCALE GENOMIC DNA]</scope>
    <source>
        <strain evidence="3 5">NCTC13492</strain>
    </source>
</reference>
<accession>A0A2X2XNQ8</accession>
<dbReference type="Proteomes" id="UP000199426">
    <property type="component" value="Unassembled WGS sequence"/>
</dbReference>
<dbReference type="RefSeq" id="WP_089737083.1">
    <property type="nucleotide sequence ID" value="NZ_FNEG01000004.1"/>
</dbReference>
<dbReference type="AlphaFoldDB" id="A0A2X2XNQ8"/>
<sequence>MIQKILLLAFLFMFTINLVSAKAKIPFGKIDKIEIIADLPNTEKYAVSKDSKEYLDLARMHQEYNIAWVIPVWITKEPQLVLAKKESDEYFELTNEQLDQIINENKLNKEGLLQLGLYTQYGGKFIVVLIIGLILYGIFSKDKPKKVNPTTI</sequence>
<dbReference type="OrthoDB" id="667621at2"/>
<protein>
    <submittedName>
        <fullName evidence="3">Uncharacterized protein</fullName>
    </submittedName>
</protein>
<dbReference type="STRING" id="445960.SAMN05421542_2827"/>
<dbReference type="EMBL" id="FNEG01000004">
    <property type="protein sequence ID" value="SDJ15332.1"/>
    <property type="molecule type" value="Genomic_DNA"/>
</dbReference>
<dbReference type="EMBL" id="UAWB01000002">
    <property type="protein sequence ID" value="SQB28060.1"/>
    <property type="molecule type" value="Genomic_DNA"/>
</dbReference>
<feature type="transmembrane region" description="Helical" evidence="1">
    <location>
        <begin position="121"/>
        <end position="139"/>
    </location>
</feature>
<organism evidence="3 5">
    <name type="scientific">Chryseobacterium jejuense</name>
    <dbReference type="NCBI Taxonomy" id="445960"/>
    <lineage>
        <taxon>Bacteria</taxon>
        <taxon>Pseudomonadati</taxon>
        <taxon>Bacteroidota</taxon>
        <taxon>Flavobacteriia</taxon>
        <taxon>Flavobacteriales</taxon>
        <taxon>Weeksellaceae</taxon>
        <taxon>Chryseobacterium group</taxon>
        <taxon>Chryseobacterium</taxon>
    </lineage>
</organism>
<evidence type="ECO:0000313" key="3">
    <source>
        <dbReference type="EMBL" id="SQB28060.1"/>
    </source>
</evidence>
<name>A0A2X2XNQ8_CHRJE</name>
<keyword evidence="1" id="KW-1133">Transmembrane helix</keyword>
<dbReference type="Proteomes" id="UP000251670">
    <property type="component" value="Unassembled WGS sequence"/>
</dbReference>
<evidence type="ECO:0000313" key="2">
    <source>
        <dbReference type="EMBL" id="SDJ15332.1"/>
    </source>
</evidence>
<evidence type="ECO:0000313" key="4">
    <source>
        <dbReference type="Proteomes" id="UP000199426"/>
    </source>
</evidence>
<keyword evidence="1" id="KW-0812">Transmembrane</keyword>
<proteinExistence type="predicted"/>
<evidence type="ECO:0000313" key="5">
    <source>
        <dbReference type="Proteomes" id="UP000251670"/>
    </source>
</evidence>
<reference evidence="2 4" key="1">
    <citation type="submission" date="2016-10" db="EMBL/GenBank/DDBJ databases">
        <authorList>
            <person name="Varghese N."/>
            <person name="Submissions S."/>
        </authorList>
    </citation>
    <scope>NUCLEOTIDE SEQUENCE [LARGE SCALE GENOMIC DNA]</scope>
    <source>
        <strain evidence="2 4">DSM 19299</strain>
    </source>
</reference>
<evidence type="ECO:0000256" key="1">
    <source>
        <dbReference type="SAM" id="Phobius"/>
    </source>
</evidence>
<keyword evidence="1" id="KW-0472">Membrane</keyword>
<keyword evidence="4" id="KW-1185">Reference proteome</keyword>